<keyword evidence="4" id="KW-1185">Reference proteome</keyword>
<protein>
    <submittedName>
        <fullName evidence="3">Uncharacterized protein</fullName>
    </submittedName>
</protein>
<keyword evidence="2" id="KW-0472">Membrane</keyword>
<accession>A0A653BF18</accession>
<evidence type="ECO:0000313" key="3">
    <source>
        <dbReference type="EMBL" id="VEN34186.1"/>
    </source>
</evidence>
<feature type="region of interest" description="Disordered" evidence="1">
    <location>
        <begin position="312"/>
        <end position="379"/>
    </location>
</feature>
<organism evidence="3 4">
    <name type="scientific">Callosobruchus maculatus</name>
    <name type="common">Southern cowpea weevil</name>
    <name type="synonym">Pulse bruchid</name>
    <dbReference type="NCBI Taxonomy" id="64391"/>
    <lineage>
        <taxon>Eukaryota</taxon>
        <taxon>Metazoa</taxon>
        <taxon>Ecdysozoa</taxon>
        <taxon>Arthropoda</taxon>
        <taxon>Hexapoda</taxon>
        <taxon>Insecta</taxon>
        <taxon>Pterygota</taxon>
        <taxon>Neoptera</taxon>
        <taxon>Endopterygota</taxon>
        <taxon>Coleoptera</taxon>
        <taxon>Polyphaga</taxon>
        <taxon>Cucujiformia</taxon>
        <taxon>Chrysomeloidea</taxon>
        <taxon>Chrysomelidae</taxon>
        <taxon>Bruchinae</taxon>
        <taxon>Bruchini</taxon>
        <taxon>Callosobruchus</taxon>
    </lineage>
</organism>
<keyword evidence="2" id="KW-1133">Transmembrane helix</keyword>
<proteinExistence type="predicted"/>
<feature type="compositionally biased region" description="Low complexity" evidence="1">
    <location>
        <begin position="400"/>
        <end position="418"/>
    </location>
</feature>
<feature type="region of interest" description="Disordered" evidence="1">
    <location>
        <begin position="391"/>
        <end position="418"/>
    </location>
</feature>
<sequence>MNRKGTCDIQIQYQDENSKKSVVKQIEFKTMEGSEDEDSEKSKCPSADTDPVSNCAPVDCVIKYSGEQSFFNMASNECEAVPECCYDPQNSLPDTGYSISNNSCIDLNCSITTHDLHLLENNQAYVAEAVDVLPANKICHHGDVTDEGTCQCWFGWETSTNENEMYEPTVLQYHMCNIEKGSWNSMNRGKIKATGLIITIFCLTVISKFLILLCVLSFCYKQYKARRQCECLHGDDGDMLKEILVCERSPCDECICKDVFDNTIRSKTTLQGDGYMGRSNSRKSIEFYPGGMVDDANLFGDRSKSEQEIILPGSEESVIERSKSDLGGMRPRSYESSGQRRSSATDSAEISFPTDTDETTQVSTDMDGEEEEEYEVSASCRCYEQEEGVCTCDEDSEDYTPSVHPSKTPTSKSKTSTS</sequence>
<name>A0A653BF18_CALMS</name>
<dbReference type="EMBL" id="CAACVG010000476">
    <property type="protein sequence ID" value="VEN34186.1"/>
    <property type="molecule type" value="Genomic_DNA"/>
</dbReference>
<evidence type="ECO:0000256" key="2">
    <source>
        <dbReference type="SAM" id="Phobius"/>
    </source>
</evidence>
<evidence type="ECO:0000313" key="4">
    <source>
        <dbReference type="Proteomes" id="UP000410492"/>
    </source>
</evidence>
<dbReference type="AlphaFoldDB" id="A0A653BF18"/>
<gene>
    <name evidence="3" type="ORF">CALMAC_LOCUS469</name>
</gene>
<feature type="transmembrane region" description="Helical" evidence="2">
    <location>
        <begin position="196"/>
        <end position="218"/>
    </location>
</feature>
<feature type="compositionally biased region" description="Polar residues" evidence="1">
    <location>
        <begin position="334"/>
        <end position="348"/>
    </location>
</feature>
<dbReference type="Proteomes" id="UP000410492">
    <property type="component" value="Unassembled WGS sequence"/>
</dbReference>
<dbReference type="OrthoDB" id="5977855at2759"/>
<feature type="compositionally biased region" description="Acidic residues" evidence="1">
    <location>
        <begin position="366"/>
        <end position="375"/>
    </location>
</feature>
<feature type="region of interest" description="Disordered" evidence="1">
    <location>
        <begin position="30"/>
        <end position="50"/>
    </location>
</feature>
<keyword evidence="2" id="KW-0812">Transmembrane</keyword>
<evidence type="ECO:0000256" key="1">
    <source>
        <dbReference type="SAM" id="MobiDB-lite"/>
    </source>
</evidence>
<reference evidence="3 4" key="1">
    <citation type="submission" date="2019-01" db="EMBL/GenBank/DDBJ databases">
        <authorList>
            <person name="Sayadi A."/>
        </authorList>
    </citation>
    <scope>NUCLEOTIDE SEQUENCE [LARGE SCALE GENOMIC DNA]</scope>
</reference>